<dbReference type="GO" id="GO:0008878">
    <property type="term" value="F:glucose-1-phosphate adenylyltransferase activity"/>
    <property type="evidence" value="ECO:0007669"/>
    <property type="project" value="UniProtKB-EC"/>
</dbReference>
<dbReference type="SUPFAM" id="SSF53448">
    <property type="entry name" value="Nucleotide-diphospho-sugar transferases"/>
    <property type="match status" value="1"/>
</dbReference>
<dbReference type="InterPro" id="IPR056818">
    <property type="entry name" value="GlmU/GlgC-like_hexapep"/>
</dbReference>
<sequence>MCAIFSNQHEYSQLKPLTDERALSTLYFAGKYRLMDFALSSIVNAGINHIYTLISQEKVRSYLDHLGGGKEWGLDTIGAYEYLDFYQNLMQRRARGEEYFNDLILFLKTCKMPYTVFIGNKMAANFDLQAILHFHQSNGGHITPVFKRVEKGNLAPDDHAFILSDGNVVVDQDEAIDLSEEGPYNLATNVYVMDTDWLIHQLEKAQKSSLAYDVAERLAYLSVKEKASAYEYTGYLRNIHDVNSYYQANMDMLDKDKRDSLLYGSQKIITRIRNEVGTYYDKDSDVKSTLIATGCKVKGEVKNCVVSRRVGFAKDSTTKNSVIMANCRIKSGADVEYAILDKNVVVEKGVTVKGKPDTPVVIKKGTVVDKDFVLE</sequence>
<dbReference type="Proteomes" id="UP000452141">
    <property type="component" value="Unassembled WGS sequence"/>
</dbReference>
<comment type="similarity">
    <text evidence="1">Belongs to the bacterial/plant glucose-1-phosphate adenylyltransferase family.</text>
</comment>
<feature type="domain" description="Nucleotidyl transferase" evidence="3">
    <location>
        <begin position="12"/>
        <end position="253"/>
    </location>
</feature>
<evidence type="ECO:0000313" key="6">
    <source>
        <dbReference type="Proteomes" id="UP000452141"/>
    </source>
</evidence>
<evidence type="ECO:0000256" key="2">
    <source>
        <dbReference type="ARBA" id="ARBA00023056"/>
    </source>
</evidence>
<proteinExistence type="inferred from homology"/>
<dbReference type="PANTHER" id="PTHR43523">
    <property type="entry name" value="GLUCOSE-1-PHOSPHATE ADENYLYLTRANSFERASE-RELATED"/>
    <property type="match status" value="1"/>
</dbReference>
<keyword evidence="5" id="KW-0808">Transferase</keyword>
<dbReference type="PANTHER" id="PTHR43523:SF6">
    <property type="entry name" value="GLYCOGEN BIOSYNTHESIS PROTEIN GLGD"/>
    <property type="match status" value="1"/>
</dbReference>
<reference evidence="5 6" key="1">
    <citation type="submission" date="2019-08" db="EMBL/GenBank/DDBJ databases">
        <title>In-depth cultivation of the pig gut microbiome towards novel bacterial diversity and tailored functional studies.</title>
        <authorList>
            <person name="Wylensek D."/>
            <person name="Hitch T.C.A."/>
            <person name="Clavel T."/>
        </authorList>
    </citation>
    <scope>NUCLEOTIDE SEQUENCE [LARGE SCALE GENOMIC DNA]</scope>
    <source>
        <strain evidence="5 6">WCA-470BD-2E</strain>
    </source>
</reference>
<evidence type="ECO:0000313" key="5">
    <source>
        <dbReference type="EMBL" id="MST79689.1"/>
    </source>
</evidence>
<name>A0A844FMZ4_9LACO</name>
<accession>A0A844FMZ4</accession>
<dbReference type="InterPro" id="IPR011832">
    <property type="entry name" value="GlgDAde_trans"/>
</dbReference>
<dbReference type="GO" id="GO:0005978">
    <property type="term" value="P:glycogen biosynthetic process"/>
    <property type="evidence" value="ECO:0007669"/>
    <property type="project" value="UniProtKB-KW"/>
</dbReference>
<dbReference type="Gene3D" id="2.160.10.10">
    <property type="entry name" value="Hexapeptide repeat proteins"/>
    <property type="match status" value="1"/>
</dbReference>
<keyword evidence="2" id="KW-0320">Glycogen biosynthesis</keyword>
<dbReference type="Gene3D" id="3.90.550.10">
    <property type="entry name" value="Spore Coat Polysaccharide Biosynthesis Protein SpsA, Chain A"/>
    <property type="match status" value="1"/>
</dbReference>
<dbReference type="CDD" id="cd04651">
    <property type="entry name" value="LbH_G1P_AT_C"/>
    <property type="match status" value="1"/>
</dbReference>
<evidence type="ECO:0000259" key="4">
    <source>
        <dbReference type="Pfam" id="PF24894"/>
    </source>
</evidence>
<feature type="domain" description="Glucose-1-phosphate adenylyltransferase/Bifunctional protein GlmU-like C-terminal hexapeptide" evidence="4">
    <location>
        <begin position="282"/>
        <end position="352"/>
    </location>
</feature>
<keyword evidence="5" id="KW-0548">Nucleotidyltransferase</keyword>
<gene>
    <name evidence="5" type="primary">glgD</name>
    <name evidence="5" type="ORF">FYJ61_04170</name>
</gene>
<evidence type="ECO:0000259" key="3">
    <source>
        <dbReference type="Pfam" id="PF00483"/>
    </source>
</evidence>
<evidence type="ECO:0000256" key="1">
    <source>
        <dbReference type="ARBA" id="ARBA00010443"/>
    </source>
</evidence>
<dbReference type="EC" id="2.7.7.27" evidence="5"/>
<dbReference type="InterPro" id="IPR005835">
    <property type="entry name" value="NTP_transferase_dom"/>
</dbReference>
<protein>
    <submittedName>
        <fullName evidence="5">Glucose-1-phosphate adenylyltransferase subunit GlgD</fullName>
        <ecNumber evidence="5">2.7.7.27</ecNumber>
    </submittedName>
</protein>
<dbReference type="InterPro" id="IPR011831">
    <property type="entry name" value="ADP-Glc_PPase"/>
</dbReference>
<dbReference type="NCBIfam" id="TIGR02092">
    <property type="entry name" value="glgD"/>
    <property type="match status" value="1"/>
</dbReference>
<dbReference type="Pfam" id="PF24894">
    <property type="entry name" value="Hexapep_GlmU"/>
    <property type="match status" value="1"/>
</dbReference>
<dbReference type="AlphaFoldDB" id="A0A844FMZ4"/>
<dbReference type="InterPro" id="IPR029044">
    <property type="entry name" value="Nucleotide-diphossugar_trans"/>
</dbReference>
<dbReference type="EMBL" id="VUMW01000008">
    <property type="protein sequence ID" value="MST79689.1"/>
    <property type="molecule type" value="Genomic_DNA"/>
</dbReference>
<dbReference type="Pfam" id="PF00483">
    <property type="entry name" value="NTP_transferase"/>
    <property type="match status" value="1"/>
</dbReference>
<dbReference type="SUPFAM" id="SSF51161">
    <property type="entry name" value="Trimeric LpxA-like enzymes"/>
    <property type="match status" value="1"/>
</dbReference>
<comment type="caution">
    <text evidence="5">The sequence shown here is derived from an EMBL/GenBank/DDBJ whole genome shotgun (WGS) entry which is preliminary data.</text>
</comment>
<dbReference type="InterPro" id="IPR011004">
    <property type="entry name" value="Trimer_LpxA-like_sf"/>
</dbReference>
<organism evidence="5 6">
    <name type="scientific">Lactobacillus equicursoris</name>
    <dbReference type="NCBI Taxonomy" id="420645"/>
    <lineage>
        <taxon>Bacteria</taxon>
        <taxon>Bacillati</taxon>
        <taxon>Bacillota</taxon>
        <taxon>Bacilli</taxon>
        <taxon>Lactobacillales</taxon>
        <taxon>Lactobacillaceae</taxon>
        <taxon>Lactobacillus</taxon>
    </lineage>
</organism>